<keyword evidence="3" id="KW-1003">Cell membrane</keyword>
<feature type="transmembrane region" description="Helical" evidence="7">
    <location>
        <begin position="183"/>
        <end position="200"/>
    </location>
</feature>
<feature type="transmembrane region" description="Helical" evidence="7">
    <location>
        <begin position="206"/>
        <end position="226"/>
    </location>
</feature>
<keyword evidence="4 7" id="KW-0812">Transmembrane</keyword>
<dbReference type="GO" id="GO:0005886">
    <property type="term" value="C:plasma membrane"/>
    <property type="evidence" value="ECO:0007669"/>
    <property type="project" value="UniProtKB-SubCell"/>
</dbReference>
<dbReference type="EMBL" id="AMXE01000014">
    <property type="protein sequence ID" value="ENO89435.1"/>
    <property type="molecule type" value="Genomic_DNA"/>
</dbReference>
<dbReference type="RefSeq" id="WP_004335445.1">
    <property type="nucleotide sequence ID" value="NZ_AMXE01000014.1"/>
</dbReference>
<keyword evidence="6 7" id="KW-0472">Membrane</keyword>
<reference evidence="9 10" key="1">
    <citation type="submission" date="2012-09" db="EMBL/GenBank/DDBJ databases">
        <title>Draft Genome Sequences of 6 Strains from Genus Thauera.</title>
        <authorList>
            <person name="Liu B."/>
            <person name="Shapleigh J.P."/>
            <person name="Frostegard A.H."/>
        </authorList>
    </citation>
    <scope>NUCLEOTIDE SEQUENCE [LARGE SCALE GENOMIC DNA]</scope>
    <source>
        <strain evidence="10">47Lol / DSM 12138</strain>
    </source>
</reference>
<evidence type="ECO:0000256" key="1">
    <source>
        <dbReference type="ARBA" id="ARBA00004651"/>
    </source>
</evidence>
<dbReference type="InterPro" id="IPR035906">
    <property type="entry name" value="MetI-like_sf"/>
</dbReference>
<evidence type="ECO:0000256" key="7">
    <source>
        <dbReference type="RuleBase" id="RU363032"/>
    </source>
</evidence>
<dbReference type="PANTHER" id="PTHR30151">
    <property type="entry name" value="ALKANE SULFONATE ABC TRANSPORTER-RELATED, MEMBRANE SUBUNIT"/>
    <property type="match status" value="1"/>
</dbReference>
<comment type="similarity">
    <text evidence="7">Belongs to the binding-protein-dependent transport system permease family.</text>
</comment>
<evidence type="ECO:0000256" key="4">
    <source>
        <dbReference type="ARBA" id="ARBA00022692"/>
    </source>
</evidence>
<organism evidence="9 10">
    <name type="scientific">Thauera linaloolentis (strain DSM 12138 / JCM 21573 / CCUG 41526 / CIP 105981 / IAM 15112 / NBRC 102519 / 47Lol)</name>
    <dbReference type="NCBI Taxonomy" id="1123367"/>
    <lineage>
        <taxon>Bacteria</taxon>
        <taxon>Pseudomonadati</taxon>
        <taxon>Pseudomonadota</taxon>
        <taxon>Betaproteobacteria</taxon>
        <taxon>Rhodocyclales</taxon>
        <taxon>Zoogloeaceae</taxon>
        <taxon>Thauera</taxon>
    </lineage>
</organism>
<evidence type="ECO:0000256" key="2">
    <source>
        <dbReference type="ARBA" id="ARBA00022448"/>
    </source>
</evidence>
<evidence type="ECO:0000256" key="5">
    <source>
        <dbReference type="ARBA" id="ARBA00022989"/>
    </source>
</evidence>
<gene>
    <name evidence="9" type="ORF">C666_05930</name>
</gene>
<keyword evidence="2 7" id="KW-0813">Transport</keyword>
<dbReference type="Proteomes" id="UP000013232">
    <property type="component" value="Unassembled WGS sequence"/>
</dbReference>
<feature type="transmembrane region" description="Helical" evidence="7">
    <location>
        <begin position="84"/>
        <end position="107"/>
    </location>
</feature>
<dbReference type="InterPro" id="IPR000515">
    <property type="entry name" value="MetI-like"/>
</dbReference>
<dbReference type="AlphaFoldDB" id="N6YD49"/>
<sequence>MTDLATPVPASPPAGKRSLRLPWHPSLNRLVSPLVLVLLWELASRQGLIPPHVIGAPSSIADALAGLVSSGDLGRHFLVSLQRAFSGLAIGLAIGISAALAAGLSRVGDLAVDPPMQMLRTLPFLGVIPLFIVWFGIGEVTKIALIALATKTPVYLTLYGGIRGVDTKLVEAANTLGLNRAELILHVILPGALPAFFVGLRYALGISLLALVAVEQINATAGIGYLINEARDFMRTDVIVVCLLIYCALGLVTDALVRLLERHALAWRPSIVGA</sequence>
<name>N6YD49_THAL4</name>
<dbReference type="PROSITE" id="PS50928">
    <property type="entry name" value="ABC_TM1"/>
    <property type="match status" value="1"/>
</dbReference>
<keyword evidence="10" id="KW-1185">Reference proteome</keyword>
<proteinExistence type="inferred from homology"/>
<evidence type="ECO:0000259" key="8">
    <source>
        <dbReference type="PROSITE" id="PS50928"/>
    </source>
</evidence>
<evidence type="ECO:0000313" key="9">
    <source>
        <dbReference type="EMBL" id="ENO89435.1"/>
    </source>
</evidence>
<protein>
    <submittedName>
        <fullName evidence="9">Aliphatic sulfonates ABC transporter inner membrane component</fullName>
    </submittedName>
</protein>
<feature type="domain" description="ABC transmembrane type-1" evidence="8">
    <location>
        <begin position="77"/>
        <end position="257"/>
    </location>
</feature>
<dbReference type="STRING" id="1123367.GCA_000621305_02996"/>
<dbReference type="Gene3D" id="1.10.3720.10">
    <property type="entry name" value="MetI-like"/>
    <property type="match status" value="1"/>
</dbReference>
<dbReference type="PANTHER" id="PTHR30151:SF38">
    <property type="entry name" value="ALIPHATIC SULFONATES TRANSPORT PERMEASE PROTEIN SSUC-RELATED"/>
    <property type="match status" value="1"/>
</dbReference>
<comment type="subcellular location">
    <subcellularLocation>
        <location evidence="1 7">Cell membrane</location>
        <topology evidence="1 7">Multi-pass membrane protein</topology>
    </subcellularLocation>
</comment>
<feature type="transmembrane region" description="Helical" evidence="7">
    <location>
        <begin position="238"/>
        <end position="260"/>
    </location>
</feature>
<keyword evidence="5 7" id="KW-1133">Transmembrane helix</keyword>
<dbReference type="FunFam" id="1.10.3720.10:FF:000003">
    <property type="entry name" value="Aliphatic sulfonate ABC transporter permease"/>
    <property type="match status" value="1"/>
</dbReference>
<evidence type="ECO:0000256" key="3">
    <source>
        <dbReference type="ARBA" id="ARBA00022475"/>
    </source>
</evidence>
<dbReference type="CDD" id="cd06261">
    <property type="entry name" value="TM_PBP2"/>
    <property type="match status" value="1"/>
</dbReference>
<dbReference type="GO" id="GO:0042918">
    <property type="term" value="P:alkanesulfonate transmembrane transport"/>
    <property type="evidence" value="ECO:0007669"/>
    <property type="project" value="UniProtKB-ARBA"/>
</dbReference>
<evidence type="ECO:0000313" key="10">
    <source>
        <dbReference type="Proteomes" id="UP000013232"/>
    </source>
</evidence>
<accession>N6YD49</accession>
<comment type="caution">
    <text evidence="9">The sequence shown here is derived from an EMBL/GenBank/DDBJ whole genome shotgun (WGS) entry which is preliminary data.</text>
</comment>
<dbReference type="eggNOG" id="COG0600">
    <property type="taxonomic scope" value="Bacteria"/>
</dbReference>
<evidence type="ECO:0000256" key="6">
    <source>
        <dbReference type="ARBA" id="ARBA00023136"/>
    </source>
</evidence>
<dbReference type="Pfam" id="PF00528">
    <property type="entry name" value="BPD_transp_1"/>
    <property type="match status" value="1"/>
</dbReference>
<dbReference type="SUPFAM" id="SSF161098">
    <property type="entry name" value="MetI-like"/>
    <property type="match status" value="1"/>
</dbReference>